<dbReference type="AlphaFoldDB" id="A0A9Q3CDX2"/>
<sequence length="271" mass="29918">MHCGHFDPSQIYDGYKAVEVLDPACTECLKKGRKFFQHYYLHSSKLHQLFVGKKPCQHPGAPPSNVRKSLWSRKDGSFGKEFPVSKAPTPDGTSGYSNFKGSHNKDQQSRCGDSPTNPDPEGSDELDGEEVEVVLNSVGHQSSTSPSQPAAKRFQIQVIPSSPRNFQPVLSTIPSSIPPPSPDSSPARPALVSPLRPSPIPQPRNSPMVTSHKLQPVASSSRRREDHFPLLFPAAQVSHQRKHWPIQVTREDPSVENEGHDSVARLFQIVD</sequence>
<evidence type="ECO:0000256" key="1">
    <source>
        <dbReference type="SAM" id="MobiDB-lite"/>
    </source>
</evidence>
<feature type="compositionally biased region" description="Polar residues" evidence="1">
    <location>
        <begin position="205"/>
        <end position="220"/>
    </location>
</feature>
<keyword evidence="3" id="KW-1185">Reference proteome</keyword>
<evidence type="ECO:0000313" key="3">
    <source>
        <dbReference type="Proteomes" id="UP000765509"/>
    </source>
</evidence>
<reference evidence="2" key="1">
    <citation type="submission" date="2021-03" db="EMBL/GenBank/DDBJ databases">
        <title>Draft genome sequence of rust myrtle Austropuccinia psidii MF-1, a brazilian biotype.</title>
        <authorList>
            <person name="Quecine M.C."/>
            <person name="Pachon D.M.R."/>
            <person name="Bonatelli M.L."/>
            <person name="Correr F.H."/>
            <person name="Franceschini L.M."/>
            <person name="Leite T.F."/>
            <person name="Margarido G.R.A."/>
            <person name="Almeida C.A."/>
            <person name="Ferrarezi J.A."/>
            <person name="Labate C.A."/>
        </authorList>
    </citation>
    <scope>NUCLEOTIDE SEQUENCE</scope>
    <source>
        <strain evidence="2">MF-1</strain>
    </source>
</reference>
<protein>
    <submittedName>
        <fullName evidence="2">Uncharacterized protein</fullName>
    </submittedName>
</protein>
<evidence type="ECO:0000313" key="2">
    <source>
        <dbReference type="EMBL" id="MBW0482028.1"/>
    </source>
</evidence>
<comment type="caution">
    <text evidence="2">The sequence shown here is derived from an EMBL/GenBank/DDBJ whole genome shotgun (WGS) entry which is preliminary data.</text>
</comment>
<accession>A0A9Q3CDX2</accession>
<name>A0A9Q3CDX2_9BASI</name>
<dbReference type="EMBL" id="AVOT02006622">
    <property type="protein sequence ID" value="MBW0482028.1"/>
    <property type="molecule type" value="Genomic_DNA"/>
</dbReference>
<proteinExistence type="predicted"/>
<dbReference type="Proteomes" id="UP000765509">
    <property type="component" value="Unassembled WGS sequence"/>
</dbReference>
<organism evidence="2 3">
    <name type="scientific">Austropuccinia psidii MF-1</name>
    <dbReference type="NCBI Taxonomy" id="1389203"/>
    <lineage>
        <taxon>Eukaryota</taxon>
        <taxon>Fungi</taxon>
        <taxon>Dikarya</taxon>
        <taxon>Basidiomycota</taxon>
        <taxon>Pucciniomycotina</taxon>
        <taxon>Pucciniomycetes</taxon>
        <taxon>Pucciniales</taxon>
        <taxon>Sphaerophragmiaceae</taxon>
        <taxon>Austropuccinia</taxon>
    </lineage>
</organism>
<feature type="region of interest" description="Disordered" evidence="1">
    <location>
        <begin position="78"/>
        <end position="127"/>
    </location>
</feature>
<gene>
    <name evidence="2" type="ORF">O181_021743</name>
</gene>
<feature type="compositionally biased region" description="Polar residues" evidence="1">
    <location>
        <begin position="91"/>
        <end position="101"/>
    </location>
</feature>
<feature type="region of interest" description="Disordered" evidence="1">
    <location>
        <begin position="165"/>
        <end position="222"/>
    </location>
</feature>